<keyword evidence="9 11" id="KW-0067">ATP-binding</keyword>
<keyword evidence="10 11" id="KW-0238">DNA-binding</keyword>
<evidence type="ECO:0000256" key="6">
    <source>
        <dbReference type="ARBA" id="ARBA00022747"/>
    </source>
</evidence>
<keyword evidence="8 11" id="KW-0378">Hydrolase</keyword>
<comment type="caution">
    <text evidence="13">The sequence shown here is derived from an EMBL/GenBank/DDBJ whole genome shotgun (WGS) entry which is preliminary data.</text>
</comment>
<dbReference type="PANTHER" id="PTHR30195:SF15">
    <property type="entry name" value="TYPE I RESTRICTION ENZYME HINDI ENDONUCLEASE SUBUNIT"/>
    <property type="match status" value="1"/>
</dbReference>
<dbReference type="SUPFAM" id="SSF52540">
    <property type="entry name" value="P-loop containing nucleoside triphosphate hydrolases"/>
    <property type="match status" value="1"/>
</dbReference>
<keyword evidence="4" id="KW-0540">Nuclease</keyword>
<evidence type="ECO:0000256" key="2">
    <source>
        <dbReference type="ARBA" id="ARBA00008598"/>
    </source>
</evidence>
<dbReference type="Pfam" id="PF22679">
    <property type="entry name" value="T1R_D3-like"/>
    <property type="match status" value="1"/>
</dbReference>
<evidence type="ECO:0000313" key="13">
    <source>
        <dbReference type="EMBL" id="MBE1459493.1"/>
    </source>
</evidence>
<dbReference type="CDD" id="cd18030">
    <property type="entry name" value="DEXHc_RE_I_HsdR"/>
    <property type="match status" value="1"/>
</dbReference>
<evidence type="ECO:0000256" key="10">
    <source>
        <dbReference type="ARBA" id="ARBA00023125"/>
    </source>
</evidence>
<evidence type="ECO:0000256" key="5">
    <source>
        <dbReference type="ARBA" id="ARBA00022741"/>
    </source>
</evidence>
<dbReference type="Gene3D" id="3.40.50.300">
    <property type="entry name" value="P-loop containing nucleotide triphosphate hydrolases"/>
    <property type="match status" value="2"/>
</dbReference>
<evidence type="ECO:0000313" key="14">
    <source>
        <dbReference type="Proteomes" id="UP000598217"/>
    </source>
</evidence>
<dbReference type="InterPro" id="IPR027417">
    <property type="entry name" value="P-loop_NTPase"/>
</dbReference>
<name>A0ABR9HKJ2_9ACTN</name>
<dbReference type="Gene3D" id="3.90.1570.50">
    <property type="match status" value="1"/>
</dbReference>
<dbReference type="InterPro" id="IPR040980">
    <property type="entry name" value="SWI2_SNF2"/>
</dbReference>
<organism evidence="13 14">
    <name type="scientific">Nocardiopsis terrae</name>
    <dbReference type="NCBI Taxonomy" id="372655"/>
    <lineage>
        <taxon>Bacteria</taxon>
        <taxon>Bacillati</taxon>
        <taxon>Actinomycetota</taxon>
        <taxon>Actinomycetes</taxon>
        <taxon>Streptosporangiales</taxon>
        <taxon>Nocardiopsidaceae</taxon>
        <taxon>Nocardiopsis</taxon>
    </lineage>
</organism>
<dbReference type="SMART" id="SM00487">
    <property type="entry name" value="DEXDc"/>
    <property type="match status" value="1"/>
</dbReference>
<evidence type="ECO:0000256" key="9">
    <source>
        <dbReference type="ARBA" id="ARBA00022840"/>
    </source>
</evidence>
<evidence type="ECO:0000256" key="11">
    <source>
        <dbReference type="RuleBase" id="RU364115"/>
    </source>
</evidence>
<keyword evidence="5 11" id="KW-0547">Nucleotide-binding</keyword>
<comment type="subunit">
    <text evidence="3 11">The type I restriction/modification system is composed of three polypeptides R, M and S.</text>
</comment>
<dbReference type="InterPro" id="IPR007409">
    <property type="entry name" value="Restrct_endonuc_type1_HsdR_N"/>
</dbReference>
<evidence type="ECO:0000256" key="4">
    <source>
        <dbReference type="ARBA" id="ARBA00022722"/>
    </source>
</evidence>
<dbReference type="PANTHER" id="PTHR30195">
    <property type="entry name" value="TYPE I SITE-SPECIFIC DEOXYRIBONUCLEASE PROTEIN SUBUNIT M AND R"/>
    <property type="match status" value="1"/>
</dbReference>
<dbReference type="Proteomes" id="UP000598217">
    <property type="component" value="Unassembled WGS sequence"/>
</dbReference>
<feature type="domain" description="Helicase ATP-binding" evidence="12">
    <location>
        <begin position="261"/>
        <end position="427"/>
    </location>
</feature>
<dbReference type="EMBL" id="JADBDY010000001">
    <property type="protein sequence ID" value="MBE1459493.1"/>
    <property type="molecule type" value="Genomic_DNA"/>
</dbReference>
<dbReference type="InterPro" id="IPR055180">
    <property type="entry name" value="HsdR_RecA-like_helicase_dom_2"/>
</dbReference>
<evidence type="ECO:0000256" key="7">
    <source>
        <dbReference type="ARBA" id="ARBA00022759"/>
    </source>
</evidence>
<accession>A0ABR9HKJ2</accession>
<evidence type="ECO:0000256" key="3">
    <source>
        <dbReference type="ARBA" id="ARBA00011296"/>
    </source>
</evidence>
<dbReference type="InterPro" id="IPR014001">
    <property type="entry name" value="Helicase_ATP-bd"/>
</dbReference>
<proteinExistence type="inferred from homology"/>
<comment type="catalytic activity">
    <reaction evidence="1 11">
        <text>Endonucleolytic cleavage of DNA to give random double-stranded fragments with terminal 5'-phosphates, ATP is simultaneously hydrolyzed.</text>
        <dbReference type="EC" id="3.1.21.3"/>
    </reaction>
</comment>
<comment type="function">
    <text evidence="11">Subunit R is required for both nuclease and ATPase activities, but not for modification.</text>
</comment>
<sequence>MSDVGQVERKTQDRVIRLFQESLGYDYLGNWEYRNDSSNIEVEFLSRNLRSRGYDDNLINKAIDKLRKDAALGGGRDLYEANRDVYGLLRYGVKVKPSVGERTETVWLIDWERPEANDFALAEEVTVRGHNTKRPDIVLYVNGIALGTIELKRSKVGVSEGIRQSYGNQSPDFIRSFFSTVQFVMAGNDVEGLRYSAIDTPEKYWLAWRETSDIDNPLDRALTQLCSKERLLELMHDFMVFDAGQKKTCRHNQYFGVKAAQARIAKREGGIIWHTQGSGKSLTMVWLAKWIRENQQDARVLIITDRTELDDQIEKVFRGVSESIYRTKSAADMLATLNSNEKWLICSLVHKFREGENGTASGQDEDAFLRELSTTVPKDFHAKGNIFVFVDEAHRTQSGKMHDAMKDLLPGAMFVGFTGTPLLKADKSTTMERFGSFIHIYKFNEAVADGVVLDLRYEARNIDQELTSHEHVDRWFEAKTKGMTDLSRAELKKRWGTMQKVASSEPRIRQIVSDILLDMETKPRLSDGRGNAMLVCSSIYQACKFYELFSQAGFKGKCAVVTSYAPQAGDISKEDSGHGATERLRQYQIYRQMLADHFDEPADVAMHKVARFEEEVKKRFLDDPGQMRLLIVVDKLLTGFDAPSATYLYIDKKMRDHGLFQAICRVNRLDGDDKDYGYIVDYRDLFNSLESAITNYTGGALEGYEKKDIEGLLSDRITQAREALDESLEKVRALCEPVKPPKGTLQYQRYFCAVEQGNAEQLKANEPKRVELYKAVSALTRAYGNLANEMSAAGYSDSEAAEIRGEIEHYANVRAEVKLGAGENVDFKQYEAGMRHLLNSYISAQPSQVVSDLQETGLIGLIVEMGAGALNKLPDGIKRNPEAVAETITNNMRKLIIDERAMNPKYYDKMSALLDGILEERRQGALEYEEYLTALVEHAANLGKGESDTRYPEWADNSARRALVDFFHPFIDIAIKVDVTVRHTKPDSWVGNKIKEKKVKRAIVRELPEDFDRIDELMNLIKSRNEYR</sequence>
<keyword evidence="6 11" id="KW-0680">Restriction system</keyword>
<dbReference type="RefSeq" id="WP_191275125.1">
    <property type="nucleotide sequence ID" value="NZ_BMXJ01000008.1"/>
</dbReference>
<dbReference type="Pfam" id="PF04313">
    <property type="entry name" value="HSDR_N"/>
    <property type="match status" value="1"/>
</dbReference>
<dbReference type="Pfam" id="PF18766">
    <property type="entry name" value="SWI2_SNF2"/>
    <property type="match status" value="1"/>
</dbReference>
<gene>
    <name evidence="13" type="ORF">H4W79_003707</name>
</gene>
<keyword evidence="7" id="KW-0255">Endonuclease</keyword>
<keyword evidence="14" id="KW-1185">Reference proteome</keyword>
<dbReference type="EC" id="3.1.21.3" evidence="11"/>
<dbReference type="NCBIfam" id="TIGR00348">
    <property type="entry name" value="hsdR"/>
    <property type="match status" value="1"/>
</dbReference>
<reference evidence="13 14" key="1">
    <citation type="submission" date="2020-10" db="EMBL/GenBank/DDBJ databases">
        <title>Sequencing the genomes of 1000 actinobacteria strains.</title>
        <authorList>
            <person name="Klenk H.-P."/>
        </authorList>
    </citation>
    <scope>NUCLEOTIDE SEQUENCE [LARGE SCALE GENOMIC DNA]</scope>
    <source>
        <strain evidence="13 14">DSM 45157</strain>
    </source>
</reference>
<evidence type="ECO:0000256" key="1">
    <source>
        <dbReference type="ARBA" id="ARBA00000851"/>
    </source>
</evidence>
<comment type="similarity">
    <text evidence="2 11">Belongs to the HsdR family.</text>
</comment>
<dbReference type="InterPro" id="IPR004473">
    <property type="entry name" value="Restrct_endonuc_typeI_HsdR"/>
</dbReference>
<dbReference type="CDD" id="cd18800">
    <property type="entry name" value="SF2_C_EcoR124I-like"/>
    <property type="match status" value="1"/>
</dbReference>
<dbReference type="PROSITE" id="PS51192">
    <property type="entry name" value="HELICASE_ATP_BIND_1"/>
    <property type="match status" value="1"/>
</dbReference>
<protein>
    <recommendedName>
        <fullName evidence="11">Type I restriction enzyme endonuclease subunit</fullName>
        <shortName evidence="11">R protein</shortName>
        <ecNumber evidence="11">3.1.21.3</ecNumber>
    </recommendedName>
</protein>
<dbReference type="GO" id="GO:0009035">
    <property type="term" value="F:type I site-specific deoxyribonuclease activity"/>
    <property type="evidence" value="ECO:0007669"/>
    <property type="project" value="UniProtKB-EC"/>
</dbReference>
<evidence type="ECO:0000256" key="8">
    <source>
        <dbReference type="ARBA" id="ARBA00022801"/>
    </source>
</evidence>
<dbReference type="InterPro" id="IPR051268">
    <property type="entry name" value="Type-I_R_enzyme_R_subunit"/>
</dbReference>
<dbReference type="CDD" id="cd22332">
    <property type="entry name" value="HsdR_N"/>
    <property type="match status" value="1"/>
</dbReference>
<evidence type="ECO:0000259" key="12">
    <source>
        <dbReference type="PROSITE" id="PS51192"/>
    </source>
</evidence>